<protein>
    <recommendedName>
        <fullName evidence="6">N-formylglutamate amidohydrolase</fullName>
    </recommendedName>
</protein>
<dbReference type="EMBL" id="CAJNOI010000039">
    <property type="protein sequence ID" value="CAF0908866.1"/>
    <property type="molecule type" value="Genomic_DNA"/>
</dbReference>
<feature type="signal peptide" evidence="1">
    <location>
        <begin position="1"/>
        <end position="18"/>
    </location>
</feature>
<name>A0A814A352_9BILA</name>
<accession>A0A814A352</accession>
<dbReference type="AlphaFoldDB" id="A0A814A352"/>
<proteinExistence type="predicted"/>
<evidence type="ECO:0000313" key="3">
    <source>
        <dbReference type="EMBL" id="CAF1149267.1"/>
    </source>
</evidence>
<keyword evidence="1" id="KW-0732">Signal</keyword>
<dbReference type="Gene3D" id="3.40.630.40">
    <property type="entry name" value="Zn-dependent exopeptidases"/>
    <property type="match status" value="1"/>
</dbReference>
<dbReference type="Proteomes" id="UP000663877">
    <property type="component" value="Unassembled WGS sequence"/>
</dbReference>
<evidence type="ECO:0000313" key="4">
    <source>
        <dbReference type="Proteomes" id="UP000663832"/>
    </source>
</evidence>
<evidence type="ECO:0000313" key="5">
    <source>
        <dbReference type="Proteomes" id="UP000663877"/>
    </source>
</evidence>
<evidence type="ECO:0000313" key="2">
    <source>
        <dbReference type="EMBL" id="CAF0908866.1"/>
    </source>
</evidence>
<dbReference type="SUPFAM" id="SSF53187">
    <property type="entry name" value="Zn-dependent exopeptidases"/>
    <property type="match status" value="1"/>
</dbReference>
<comment type="caution">
    <text evidence="2">The sequence shown here is derived from an EMBL/GenBank/DDBJ whole genome shotgun (WGS) entry which is preliminary data.</text>
</comment>
<gene>
    <name evidence="2" type="ORF">BJG266_LOCUS10886</name>
    <name evidence="3" type="ORF">QVE165_LOCUS22922</name>
</gene>
<feature type="chain" id="PRO_5036223759" description="N-formylglutamate amidohydrolase" evidence="1">
    <location>
        <begin position="19"/>
        <end position="309"/>
    </location>
</feature>
<evidence type="ECO:0000256" key="1">
    <source>
        <dbReference type="SAM" id="SignalP"/>
    </source>
</evidence>
<organism evidence="2 5">
    <name type="scientific">Adineta steineri</name>
    <dbReference type="NCBI Taxonomy" id="433720"/>
    <lineage>
        <taxon>Eukaryota</taxon>
        <taxon>Metazoa</taxon>
        <taxon>Spiralia</taxon>
        <taxon>Gnathifera</taxon>
        <taxon>Rotifera</taxon>
        <taxon>Eurotatoria</taxon>
        <taxon>Bdelloidea</taxon>
        <taxon>Adinetida</taxon>
        <taxon>Adinetidae</taxon>
        <taxon>Adineta</taxon>
    </lineage>
</organism>
<dbReference type="OrthoDB" id="10004498at2759"/>
<dbReference type="EMBL" id="CAJNOM010000153">
    <property type="protein sequence ID" value="CAF1149267.1"/>
    <property type="molecule type" value="Genomic_DNA"/>
</dbReference>
<evidence type="ECO:0008006" key="6">
    <source>
        <dbReference type="Google" id="ProtNLM"/>
    </source>
</evidence>
<keyword evidence="4" id="KW-1185">Reference proteome</keyword>
<dbReference type="Proteomes" id="UP000663832">
    <property type="component" value="Unassembled WGS sequence"/>
</dbReference>
<sequence length="309" mass="35039">MLILIFFFIGFIPSYSICSQYYSYGYRNSFKTVPVDLANINIILSAPHAGSDMPNDIPDRTIGGCQRNDSKVCTFNYNDSCSNGTRCKVTTVQDFASFDPFTERIAEELYKTYNISPFVVIAKWNRKTIDFNRGLEEATFNHPKVIKAYNGYHNYIQKAIKKIQKKFNGKGLLLDLHQHGQGNYTMVGIGLSAPQLNNNNLSSTTIEFLIECSCPEDRNECIRGSKSLGTFLELHGLGISYPSLNNPKPNNNTFYKGGYITNQYSSKINVIQTELSYVVRNEFDSNIYVQKYVQALLSFMKVNELLGKK</sequence>
<reference evidence="2" key="1">
    <citation type="submission" date="2021-02" db="EMBL/GenBank/DDBJ databases">
        <authorList>
            <person name="Nowell W R."/>
        </authorList>
    </citation>
    <scope>NUCLEOTIDE SEQUENCE</scope>
</reference>